<organism evidence="1 3">
    <name type="scientific">Chryseobacterium arthrosphaerae</name>
    <dbReference type="NCBI Taxonomy" id="651561"/>
    <lineage>
        <taxon>Bacteria</taxon>
        <taxon>Pseudomonadati</taxon>
        <taxon>Bacteroidota</taxon>
        <taxon>Flavobacteriia</taxon>
        <taxon>Flavobacteriales</taxon>
        <taxon>Weeksellaceae</taxon>
        <taxon>Chryseobacterium group</taxon>
        <taxon>Chryseobacterium</taxon>
    </lineage>
</organism>
<dbReference type="EMBL" id="RYFC01000003">
    <property type="protein sequence ID" value="RTZ46591.1"/>
    <property type="molecule type" value="Genomic_DNA"/>
</dbReference>
<dbReference type="AlphaFoldDB" id="A0A1B8ZQS5"/>
<protein>
    <submittedName>
        <fullName evidence="1">Uncharacterized protein</fullName>
    </submittedName>
</protein>
<accession>A0A1B8ZQS5</accession>
<sequence>MTNSEDFLYVLKSDTEVLGTEIAEQVADKLEKGFFLGYRHRDYCGMAMSYNEEQHFLYGELYDGIDFSFPLVFKSRKSFVEWLSKQSTASLARLDADEFYQGNQIITRKRLLEFISERSPI</sequence>
<reference evidence="3" key="2">
    <citation type="submission" date="2016-07" db="EMBL/GenBank/DDBJ databases">
        <authorList>
            <person name="Florea S."/>
            <person name="Webb J.S."/>
            <person name="Jaromczyk J."/>
            <person name="Schardl C.L."/>
        </authorList>
    </citation>
    <scope>NUCLEOTIDE SEQUENCE [LARGE SCALE GENOMIC DNA]</scope>
    <source>
        <strain evidence="3">CC-VM-7</strain>
    </source>
</reference>
<dbReference type="RefSeq" id="WP_065397930.1">
    <property type="nucleotide sequence ID" value="NZ_DAMCMU010000018.1"/>
</dbReference>
<dbReference type="STRING" id="651561.BBI00_06115"/>
<evidence type="ECO:0000313" key="1">
    <source>
        <dbReference type="EMBL" id="OCA73936.1"/>
    </source>
</evidence>
<evidence type="ECO:0000313" key="3">
    <source>
        <dbReference type="Proteomes" id="UP000093432"/>
    </source>
</evidence>
<proteinExistence type="predicted"/>
<dbReference type="OrthoDB" id="882345at2"/>
<dbReference type="Proteomes" id="UP000276953">
    <property type="component" value="Unassembled WGS sequence"/>
</dbReference>
<reference evidence="1" key="1">
    <citation type="submission" date="2016-07" db="EMBL/GenBank/DDBJ databases">
        <authorList>
            <person name="Jeong J.-J."/>
            <person name="Kim D.W."/>
            <person name="Sang M.K."/>
            <person name="Choi I.-G."/>
            <person name="Kim K.D."/>
        </authorList>
    </citation>
    <scope>NUCLEOTIDE SEQUENCE</scope>
    <source>
        <strain evidence="1">CC-VM-7</strain>
    </source>
</reference>
<comment type="caution">
    <text evidence="1">The sequence shown here is derived from an EMBL/GenBank/DDBJ whole genome shotgun (WGS) entry which is preliminary data.</text>
</comment>
<reference evidence="2 4" key="3">
    <citation type="submission" date="2018-12" db="EMBL/GenBank/DDBJ databases">
        <title>Draft Genome Sequence of Chryseobacterium arthrosphaerae strain ED882-96 Isolated from the Blood of a Patient with Liver Cirrhosis in Taiwan.</title>
        <authorList>
            <person name="Lin J.-N."/>
            <person name="Lai C.-H."/>
            <person name="Yang C.-H."/>
            <person name="Huang Y.-H."/>
        </authorList>
    </citation>
    <scope>NUCLEOTIDE SEQUENCE [LARGE SCALE GENOMIC DNA]</scope>
    <source>
        <strain evidence="2 4">ED882-96</strain>
    </source>
</reference>
<gene>
    <name evidence="1" type="ORF">BBI00_06115</name>
    <name evidence="2" type="ORF">EJ377_21055</name>
</gene>
<name>A0A1B8ZQS5_9FLAO</name>
<evidence type="ECO:0000313" key="2">
    <source>
        <dbReference type="EMBL" id="RTZ46591.1"/>
    </source>
</evidence>
<evidence type="ECO:0000313" key="4">
    <source>
        <dbReference type="Proteomes" id="UP000276953"/>
    </source>
</evidence>
<dbReference type="Proteomes" id="UP000093432">
    <property type="component" value="Unassembled WGS sequence"/>
</dbReference>
<dbReference type="EMBL" id="MAYG01000001">
    <property type="protein sequence ID" value="OCA73936.1"/>
    <property type="molecule type" value="Genomic_DNA"/>
</dbReference>